<keyword evidence="5 7" id="KW-1133">Transmembrane helix</keyword>
<evidence type="ECO:0000313" key="8">
    <source>
        <dbReference type="EMBL" id="RBP11990.1"/>
    </source>
</evidence>
<dbReference type="Proteomes" id="UP000253529">
    <property type="component" value="Unassembled WGS sequence"/>
</dbReference>
<protein>
    <submittedName>
        <fullName evidence="8">Multisubunit sodium/proton antiporter MrpC subunit</fullName>
    </submittedName>
</protein>
<name>A0A366FDH5_9HYPH</name>
<keyword evidence="6 7" id="KW-0472">Membrane</keyword>
<dbReference type="GO" id="GO:0005886">
    <property type="term" value="C:plasma membrane"/>
    <property type="evidence" value="ECO:0007669"/>
    <property type="project" value="UniProtKB-SubCell"/>
</dbReference>
<dbReference type="OrthoDB" id="9799219at2"/>
<dbReference type="InterPro" id="IPR050601">
    <property type="entry name" value="CPA3_antiporter_subunitC"/>
</dbReference>
<keyword evidence="3" id="KW-1003">Cell membrane</keyword>
<evidence type="ECO:0000256" key="7">
    <source>
        <dbReference type="SAM" id="Phobius"/>
    </source>
</evidence>
<keyword evidence="9" id="KW-1185">Reference proteome</keyword>
<sequence length="113" mass="11482">MSPGTIAGFVGAGLVGLGLYALVVDPKPLRKLLAFNLIGSGVFLVFGIVARRGATGRFPFDPVPQAMVITGIVVAFAATALAVALMLRLAEETGTVSLDPDAGAKPDDGAEDK</sequence>
<evidence type="ECO:0000256" key="2">
    <source>
        <dbReference type="ARBA" id="ARBA00010388"/>
    </source>
</evidence>
<accession>A0A366FDH5</accession>
<reference evidence="8 9" key="1">
    <citation type="submission" date="2018-06" db="EMBL/GenBank/DDBJ databases">
        <title>Genomic Encyclopedia of Type Strains, Phase IV (KMG-IV): sequencing the most valuable type-strain genomes for metagenomic binning, comparative biology and taxonomic classification.</title>
        <authorList>
            <person name="Goeker M."/>
        </authorList>
    </citation>
    <scope>NUCLEOTIDE SEQUENCE [LARGE SCALE GENOMIC DNA]</scope>
    <source>
        <strain evidence="8 9">DSM 24875</strain>
    </source>
</reference>
<evidence type="ECO:0000256" key="4">
    <source>
        <dbReference type="ARBA" id="ARBA00022692"/>
    </source>
</evidence>
<dbReference type="PANTHER" id="PTHR34583">
    <property type="entry name" value="ANTIPORTER SUBUNIT MNHC2-RELATED"/>
    <property type="match status" value="1"/>
</dbReference>
<feature type="transmembrane region" description="Helical" evidence="7">
    <location>
        <begin position="6"/>
        <end position="25"/>
    </location>
</feature>
<dbReference type="Gene3D" id="1.10.287.3510">
    <property type="match status" value="1"/>
</dbReference>
<evidence type="ECO:0000256" key="3">
    <source>
        <dbReference type="ARBA" id="ARBA00022475"/>
    </source>
</evidence>
<dbReference type="PANTHER" id="PTHR34583:SF2">
    <property type="entry name" value="ANTIPORTER SUBUNIT MNHC2-RELATED"/>
    <property type="match status" value="1"/>
</dbReference>
<dbReference type="InterPro" id="IPR039428">
    <property type="entry name" value="NUOK/Mnh_C1-like"/>
</dbReference>
<dbReference type="EMBL" id="QNRK01000015">
    <property type="protein sequence ID" value="RBP11990.1"/>
    <property type="molecule type" value="Genomic_DNA"/>
</dbReference>
<comment type="subcellular location">
    <subcellularLocation>
        <location evidence="1">Cell membrane</location>
        <topology evidence="1">Multi-pass membrane protein</topology>
    </subcellularLocation>
</comment>
<evidence type="ECO:0000256" key="6">
    <source>
        <dbReference type="ARBA" id="ARBA00023136"/>
    </source>
</evidence>
<evidence type="ECO:0000256" key="5">
    <source>
        <dbReference type="ARBA" id="ARBA00022989"/>
    </source>
</evidence>
<keyword evidence="4 7" id="KW-0812">Transmembrane</keyword>
<organism evidence="8 9">
    <name type="scientific">Roseiarcus fermentans</name>
    <dbReference type="NCBI Taxonomy" id="1473586"/>
    <lineage>
        <taxon>Bacteria</taxon>
        <taxon>Pseudomonadati</taxon>
        <taxon>Pseudomonadota</taxon>
        <taxon>Alphaproteobacteria</taxon>
        <taxon>Hyphomicrobiales</taxon>
        <taxon>Roseiarcaceae</taxon>
        <taxon>Roseiarcus</taxon>
    </lineage>
</organism>
<comment type="similarity">
    <text evidence="2">Belongs to the CPA3 antiporters (TC 2.A.63) subunit C family.</text>
</comment>
<comment type="caution">
    <text evidence="8">The sequence shown here is derived from an EMBL/GenBank/DDBJ whole genome shotgun (WGS) entry which is preliminary data.</text>
</comment>
<evidence type="ECO:0000313" key="9">
    <source>
        <dbReference type="Proteomes" id="UP000253529"/>
    </source>
</evidence>
<feature type="transmembrane region" description="Helical" evidence="7">
    <location>
        <begin position="32"/>
        <end position="54"/>
    </location>
</feature>
<gene>
    <name evidence="8" type="ORF">DFR50_11597</name>
</gene>
<feature type="transmembrane region" description="Helical" evidence="7">
    <location>
        <begin position="66"/>
        <end position="87"/>
    </location>
</feature>
<dbReference type="Pfam" id="PF00420">
    <property type="entry name" value="Oxidored_q2"/>
    <property type="match status" value="1"/>
</dbReference>
<dbReference type="AlphaFoldDB" id="A0A366FDH5"/>
<proteinExistence type="inferred from homology"/>
<evidence type="ECO:0000256" key="1">
    <source>
        <dbReference type="ARBA" id="ARBA00004651"/>
    </source>
</evidence>
<dbReference type="RefSeq" id="WP_113890045.1">
    <property type="nucleotide sequence ID" value="NZ_QNRK01000015.1"/>
</dbReference>